<protein>
    <submittedName>
        <fullName evidence="1">Uncharacterized protein</fullName>
    </submittedName>
</protein>
<reference evidence="1 2" key="1">
    <citation type="journal article" date="2019" name="Int. J. Syst. Evol. Microbiol.">
        <title>The Global Catalogue of Microorganisms (GCM) 10K type strain sequencing project: providing services to taxonomists for standard genome sequencing and annotation.</title>
        <authorList>
            <consortium name="The Broad Institute Genomics Platform"/>
            <consortium name="The Broad Institute Genome Sequencing Center for Infectious Disease"/>
            <person name="Wu L."/>
            <person name="Ma J."/>
        </authorList>
    </citation>
    <scope>NUCLEOTIDE SEQUENCE [LARGE SCALE GENOMIC DNA]</scope>
    <source>
        <strain evidence="1 2">JCM 9088</strain>
    </source>
</reference>
<sequence length="150" mass="16934">MTENRRRKVEIRARQAITGAGYLETRRRITALAEVMQQHPQLNSYGIGVFDPLRKTAAQRRAELAAGREELAGGVERVLVTVAWLREHITPIKTPTISSYAAKHVMERTTERYVSNGEFIAAALVAGYTFKYAQPNVLFGMSVRDLKRMN</sequence>
<proteinExistence type="predicted"/>
<evidence type="ECO:0000313" key="2">
    <source>
        <dbReference type="Proteomes" id="UP001500403"/>
    </source>
</evidence>
<dbReference type="EMBL" id="BAAAUD010000053">
    <property type="protein sequence ID" value="GAA2963197.1"/>
    <property type="molecule type" value="Genomic_DNA"/>
</dbReference>
<keyword evidence="2" id="KW-1185">Reference proteome</keyword>
<evidence type="ECO:0000313" key="1">
    <source>
        <dbReference type="EMBL" id="GAA2963197.1"/>
    </source>
</evidence>
<dbReference type="RefSeq" id="WP_344498647.1">
    <property type="nucleotide sequence ID" value="NZ_BAAAUD010000053.1"/>
</dbReference>
<dbReference type="Proteomes" id="UP001500403">
    <property type="component" value="Unassembled WGS sequence"/>
</dbReference>
<gene>
    <name evidence="1" type="ORF">GCM10010446_55910</name>
</gene>
<comment type="caution">
    <text evidence="1">The sequence shown here is derived from an EMBL/GenBank/DDBJ whole genome shotgun (WGS) entry which is preliminary data.</text>
</comment>
<accession>A0ABN3XK90</accession>
<organism evidence="1 2">
    <name type="scientific">Streptomyces enissocaesilis</name>
    <dbReference type="NCBI Taxonomy" id="332589"/>
    <lineage>
        <taxon>Bacteria</taxon>
        <taxon>Bacillati</taxon>
        <taxon>Actinomycetota</taxon>
        <taxon>Actinomycetes</taxon>
        <taxon>Kitasatosporales</taxon>
        <taxon>Streptomycetaceae</taxon>
        <taxon>Streptomyces</taxon>
        <taxon>Streptomyces rochei group</taxon>
    </lineage>
</organism>
<name>A0ABN3XK90_9ACTN</name>